<organism evidence="10 11">
    <name type="scientific">Desulfosarcina ovata subsp. ovata</name>
    <dbReference type="NCBI Taxonomy" id="2752305"/>
    <lineage>
        <taxon>Bacteria</taxon>
        <taxon>Pseudomonadati</taxon>
        <taxon>Thermodesulfobacteriota</taxon>
        <taxon>Desulfobacteria</taxon>
        <taxon>Desulfobacterales</taxon>
        <taxon>Desulfosarcinaceae</taxon>
        <taxon>Desulfosarcina</taxon>
    </lineage>
</organism>
<evidence type="ECO:0000256" key="4">
    <source>
        <dbReference type="ARBA" id="ARBA00022485"/>
    </source>
</evidence>
<evidence type="ECO:0000256" key="2">
    <source>
        <dbReference type="ARBA" id="ARBA00004196"/>
    </source>
</evidence>
<comment type="similarity">
    <text evidence="3">Belongs to the prokaryotic molybdopterin-containing oxidoreductase family.</text>
</comment>
<keyword evidence="4" id="KW-0004">4Fe-4S</keyword>
<dbReference type="GO" id="GO:0051539">
    <property type="term" value="F:4 iron, 4 sulfur cluster binding"/>
    <property type="evidence" value="ECO:0007669"/>
    <property type="project" value="UniProtKB-KW"/>
</dbReference>
<evidence type="ECO:0000256" key="6">
    <source>
        <dbReference type="ARBA" id="ARBA00023002"/>
    </source>
</evidence>
<dbReference type="Proteomes" id="UP000422108">
    <property type="component" value="Chromosome"/>
</dbReference>
<dbReference type="Pfam" id="PF04879">
    <property type="entry name" value="Molybdop_Fe4S4"/>
    <property type="match status" value="1"/>
</dbReference>
<protein>
    <recommendedName>
        <fullName evidence="9">4Fe-4S Mo/W bis-MGD-type domain-containing protein</fullName>
    </recommendedName>
</protein>
<evidence type="ECO:0000256" key="3">
    <source>
        <dbReference type="ARBA" id="ARBA00010312"/>
    </source>
</evidence>
<dbReference type="SUPFAM" id="SSF53706">
    <property type="entry name" value="Formate dehydrogenase/DMSO reductase, domains 1-3"/>
    <property type="match status" value="1"/>
</dbReference>
<name>A0A5K8AG39_9BACT</name>
<keyword evidence="6" id="KW-0560">Oxidoreductase</keyword>
<dbReference type="RefSeq" id="WP_155311847.1">
    <property type="nucleotide sequence ID" value="NZ_AP021879.1"/>
</dbReference>
<accession>A0A5K8AG39</accession>
<keyword evidence="7" id="KW-0408">Iron</keyword>
<evidence type="ECO:0000313" key="10">
    <source>
        <dbReference type="EMBL" id="BBO90844.1"/>
    </source>
</evidence>
<keyword evidence="5" id="KW-0479">Metal-binding</keyword>
<proteinExistence type="inferred from homology"/>
<comment type="cofactor">
    <cofactor evidence="1">
        <name>[4Fe-4S] cluster</name>
        <dbReference type="ChEBI" id="CHEBI:49883"/>
    </cofactor>
</comment>
<evidence type="ECO:0000256" key="8">
    <source>
        <dbReference type="ARBA" id="ARBA00023014"/>
    </source>
</evidence>
<dbReference type="GO" id="GO:0030313">
    <property type="term" value="C:cell envelope"/>
    <property type="evidence" value="ECO:0007669"/>
    <property type="project" value="UniProtKB-SubCell"/>
</dbReference>
<dbReference type="PROSITE" id="PS51669">
    <property type="entry name" value="4FE4S_MOW_BIS_MGD"/>
    <property type="match status" value="1"/>
</dbReference>
<evidence type="ECO:0000256" key="7">
    <source>
        <dbReference type="ARBA" id="ARBA00023004"/>
    </source>
</evidence>
<gene>
    <name evidence="10" type="ORF">DSCOOX_40240</name>
</gene>
<keyword evidence="11" id="KW-1185">Reference proteome</keyword>
<dbReference type="PANTHER" id="PTHR43598">
    <property type="entry name" value="TUNGSTEN-CONTAINING FORMYLMETHANOFURAN DEHYDROGENASE 2 SUBUNIT B"/>
    <property type="match status" value="1"/>
</dbReference>
<reference evidence="10 11" key="1">
    <citation type="submission" date="2019-11" db="EMBL/GenBank/DDBJ databases">
        <title>Comparative genomics of hydrocarbon-degrading Desulfosarcina strains.</title>
        <authorList>
            <person name="Watanabe M."/>
            <person name="Kojima H."/>
            <person name="Fukui M."/>
        </authorList>
    </citation>
    <scope>NUCLEOTIDE SEQUENCE [LARGE SCALE GENOMIC DNA]</scope>
    <source>
        <strain evidence="11">oXyS1</strain>
    </source>
</reference>
<dbReference type="CDD" id="cd00368">
    <property type="entry name" value="Molybdopterin-Binding"/>
    <property type="match status" value="1"/>
</dbReference>
<evidence type="ECO:0000256" key="1">
    <source>
        <dbReference type="ARBA" id="ARBA00001966"/>
    </source>
</evidence>
<dbReference type="InterPro" id="IPR006963">
    <property type="entry name" value="Mopterin_OxRdtase_4Fe-4S_dom"/>
</dbReference>
<dbReference type="AlphaFoldDB" id="A0A5K8AG39"/>
<evidence type="ECO:0000256" key="5">
    <source>
        <dbReference type="ARBA" id="ARBA00022723"/>
    </source>
</evidence>
<evidence type="ECO:0000313" key="11">
    <source>
        <dbReference type="Proteomes" id="UP000422108"/>
    </source>
</evidence>
<dbReference type="EMBL" id="AP021879">
    <property type="protein sequence ID" value="BBO90844.1"/>
    <property type="molecule type" value="Genomic_DNA"/>
</dbReference>
<dbReference type="GO" id="GO:0016491">
    <property type="term" value="F:oxidoreductase activity"/>
    <property type="evidence" value="ECO:0007669"/>
    <property type="project" value="UniProtKB-KW"/>
</dbReference>
<dbReference type="Gene3D" id="3.30.200.210">
    <property type="match status" value="1"/>
</dbReference>
<feature type="domain" description="4Fe-4S Mo/W bis-MGD-type" evidence="9">
    <location>
        <begin position="1"/>
        <end position="57"/>
    </location>
</feature>
<dbReference type="GO" id="GO:0046872">
    <property type="term" value="F:metal ion binding"/>
    <property type="evidence" value="ECO:0007669"/>
    <property type="project" value="UniProtKB-KW"/>
</dbReference>
<sequence length="76" mass="8504">MEVIKTDCGLCINCCGINAYVEDGKLIKVEGIEDHWLNKGAICPKGERVPEYVYSANRVKTPLKKVDGKFQSVSWD</sequence>
<dbReference type="SMART" id="SM00926">
    <property type="entry name" value="Molybdop_Fe4S4"/>
    <property type="match status" value="1"/>
</dbReference>
<evidence type="ECO:0000259" key="9">
    <source>
        <dbReference type="PROSITE" id="PS51669"/>
    </source>
</evidence>
<comment type="subcellular location">
    <subcellularLocation>
        <location evidence="2">Cell envelope</location>
    </subcellularLocation>
</comment>
<keyword evidence="8" id="KW-0411">Iron-sulfur</keyword>
<dbReference type="PANTHER" id="PTHR43598:SF5">
    <property type="entry name" value="DMSO REDUCTASE CHAIN A"/>
    <property type="match status" value="1"/>
</dbReference>